<feature type="domain" description="CxC5 like cysteine cluster associated with KDZ" evidence="1">
    <location>
        <begin position="1"/>
        <end position="87"/>
    </location>
</feature>
<proteinExistence type="predicted"/>
<reference evidence="4" key="1">
    <citation type="journal article" date="2017" name="Nat. Ecol. Evol.">
        <title>Genome expansion and lineage-specific genetic innovations in the forest pathogenic fungi Armillaria.</title>
        <authorList>
            <person name="Sipos G."/>
            <person name="Prasanna A.N."/>
            <person name="Walter M.C."/>
            <person name="O'Connor E."/>
            <person name="Balint B."/>
            <person name="Krizsan K."/>
            <person name="Kiss B."/>
            <person name="Hess J."/>
            <person name="Varga T."/>
            <person name="Slot J."/>
            <person name="Riley R."/>
            <person name="Boka B."/>
            <person name="Rigling D."/>
            <person name="Barry K."/>
            <person name="Lee J."/>
            <person name="Mihaltcheva S."/>
            <person name="LaButti K."/>
            <person name="Lipzen A."/>
            <person name="Waldron R."/>
            <person name="Moloney N.M."/>
            <person name="Sperisen C."/>
            <person name="Kredics L."/>
            <person name="Vagvoelgyi C."/>
            <person name="Patrignani A."/>
            <person name="Fitzpatrick D."/>
            <person name="Nagy I."/>
            <person name="Doyle S."/>
            <person name="Anderson J.B."/>
            <person name="Grigoriev I.V."/>
            <person name="Gueldener U."/>
            <person name="Muensterkoetter M."/>
            <person name="Nagy L.G."/>
        </authorList>
    </citation>
    <scope>NUCLEOTIDE SEQUENCE [LARGE SCALE GENOMIC DNA]</scope>
    <source>
        <strain evidence="4">28-4</strain>
    </source>
</reference>
<dbReference type="InterPro" id="IPR041539">
    <property type="entry name" value="CxC5"/>
</dbReference>
<dbReference type="Pfam" id="PF18718">
    <property type="entry name" value="CxC5"/>
    <property type="match status" value="1"/>
</dbReference>
<accession>A0A2H3AUU0</accession>
<protein>
    <recommendedName>
        <fullName evidence="5">CxC6 like cysteine cluster associated with KDZ domain-containing protein</fullName>
    </recommendedName>
</protein>
<feature type="non-terminal residue" evidence="3">
    <location>
        <position position="1"/>
    </location>
</feature>
<dbReference type="InterPro" id="IPR040898">
    <property type="entry name" value="CxC6"/>
</dbReference>
<dbReference type="AlphaFoldDB" id="A0A2H3AUU0"/>
<evidence type="ECO:0000259" key="1">
    <source>
        <dbReference type="Pfam" id="PF18718"/>
    </source>
</evidence>
<keyword evidence="4" id="KW-1185">Reference proteome</keyword>
<name>A0A2H3AUU0_9AGAR</name>
<dbReference type="EMBL" id="KZ293477">
    <property type="protein sequence ID" value="PBK61320.1"/>
    <property type="molecule type" value="Genomic_DNA"/>
</dbReference>
<sequence length="482" mass="55039">LYTVSRGILPVYVKSYYCRKCCTRYMPDYKVTAASEADAQRVYFGEVPHIIGATQTSYFEVGLIEVFRQAMVTLHASATGLAQWYNDGLQSPATNVPNNFVLNNKLTAELVYEAFFLHGLLLDAYNRGASLSLPNSGEQRDRMDKALEERNKRMVGTGQEFWAHRCKVCMQLFEGPDGKIYAADAGTMDGVTMGFPCCSVEGICRIDLKTPKERFCPAHSDRKDKCFVAGCDLPPDKENKSLACSTPAHHERELEVRRRTHKGMRELLARYLRRPQGEEGESSTVLGRLNRKWMHNEQLFVRPCGVIVSRCTFYHAESLTASKDFLKVTFPTSRYPNCLPSFIFYDNNCSLLHHLWKQRDTYFNKTGMVVETWHAQSHKESDEFCRNWCLPSRFPELMKEGKKGGKEWRFNASAAEQANSWFGGYHPIVCEMPRVRYNFYLDEMIAMRNRATVAKLEERGKSPVLVPEDVLKAEVALIPADS</sequence>
<evidence type="ECO:0000313" key="3">
    <source>
        <dbReference type="EMBL" id="PBK61320.1"/>
    </source>
</evidence>
<evidence type="ECO:0000313" key="4">
    <source>
        <dbReference type="Proteomes" id="UP000218334"/>
    </source>
</evidence>
<evidence type="ECO:0008006" key="5">
    <source>
        <dbReference type="Google" id="ProtNLM"/>
    </source>
</evidence>
<dbReference type="Proteomes" id="UP000218334">
    <property type="component" value="Unassembled WGS sequence"/>
</dbReference>
<gene>
    <name evidence="3" type="ORF">ARMSODRAFT_897040</name>
</gene>
<feature type="domain" description="CxC6 like cysteine cluster associated with KDZ" evidence="2">
    <location>
        <begin position="188"/>
        <end position="252"/>
    </location>
</feature>
<dbReference type="STRING" id="1076256.A0A2H3AUU0"/>
<organism evidence="3 4">
    <name type="scientific">Armillaria solidipes</name>
    <dbReference type="NCBI Taxonomy" id="1076256"/>
    <lineage>
        <taxon>Eukaryota</taxon>
        <taxon>Fungi</taxon>
        <taxon>Dikarya</taxon>
        <taxon>Basidiomycota</taxon>
        <taxon>Agaricomycotina</taxon>
        <taxon>Agaricomycetes</taxon>
        <taxon>Agaricomycetidae</taxon>
        <taxon>Agaricales</taxon>
        <taxon>Marasmiineae</taxon>
        <taxon>Physalacriaceae</taxon>
        <taxon>Armillaria</taxon>
    </lineage>
</organism>
<evidence type="ECO:0000259" key="2">
    <source>
        <dbReference type="Pfam" id="PF18721"/>
    </source>
</evidence>
<dbReference type="Pfam" id="PF18721">
    <property type="entry name" value="CxC6"/>
    <property type="match status" value="1"/>
</dbReference>